<name>A0A918JMR3_9ALTE</name>
<accession>A0A918JMR3</accession>
<reference evidence="3" key="1">
    <citation type="journal article" date="2014" name="Int. J. Syst. Evol. Microbiol.">
        <title>Complete genome sequence of Corynebacterium casei LMG S-19264T (=DSM 44701T), isolated from a smear-ripened cheese.</title>
        <authorList>
            <consortium name="US DOE Joint Genome Institute (JGI-PGF)"/>
            <person name="Walter F."/>
            <person name="Albersmeier A."/>
            <person name="Kalinowski J."/>
            <person name="Ruckert C."/>
        </authorList>
    </citation>
    <scope>NUCLEOTIDE SEQUENCE</scope>
    <source>
        <strain evidence="3">KCTC 22164</strain>
    </source>
</reference>
<keyword evidence="4" id="KW-1185">Reference proteome</keyword>
<dbReference type="InterPro" id="IPR013424">
    <property type="entry name" value="Ice-binding_C"/>
</dbReference>
<feature type="chain" id="PRO_5038069083" description="Ice-binding protein C-terminal domain-containing protein" evidence="1">
    <location>
        <begin position="22"/>
        <end position="288"/>
    </location>
</feature>
<keyword evidence="1" id="KW-0732">Signal</keyword>
<dbReference type="EMBL" id="BMXP01000007">
    <property type="protein sequence ID" value="GGW90661.1"/>
    <property type="molecule type" value="Genomic_DNA"/>
</dbReference>
<dbReference type="Pfam" id="PF07589">
    <property type="entry name" value="PEP-CTERM"/>
    <property type="match status" value="1"/>
</dbReference>
<reference evidence="3" key="2">
    <citation type="submission" date="2020-09" db="EMBL/GenBank/DDBJ databases">
        <authorList>
            <person name="Sun Q."/>
            <person name="Kim S."/>
        </authorList>
    </citation>
    <scope>NUCLEOTIDE SEQUENCE</scope>
    <source>
        <strain evidence="3">KCTC 22164</strain>
    </source>
</reference>
<protein>
    <recommendedName>
        <fullName evidence="2">Ice-binding protein C-terminal domain-containing protein</fullName>
    </recommendedName>
</protein>
<dbReference type="Proteomes" id="UP000631300">
    <property type="component" value="Unassembled WGS sequence"/>
</dbReference>
<evidence type="ECO:0000256" key="1">
    <source>
        <dbReference type="SAM" id="SignalP"/>
    </source>
</evidence>
<evidence type="ECO:0000313" key="4">
    <source>
        <dbReference type="Proteomes" id="UP000631300"/>
    </source>
</evidence>
<feature type="domain" description="Ice-binding protein C-terminal" evidence="2">
    <location>
        <begin position="263"/>
        <end position="285"/>
    </location>
</feature>
<dbReference type="RefSeq" id="WP_189407138.1">
    <property type="nucleotide sequence ID" value="NZ_BMXP01000007.1"/>
</dbReference>
<organism evidence="3 4">
    <name type="scientific">Alteromonas halophila</name>
    <dbReference type="NCBI Taxonomy" id="516698"/>
    <lineage>
        <taxon>Bacteria</taxon>
        <taxon>Pseudomonadati</taxon>
        <taxon>Pseudomonadota</taxon>
        <taxon>Gammaproteobacteria</taxon>
        <taxon>Alteromonadales</taxon>
        <taxon>Alteromonadaceae</taxon>
        <taxon>Alteromonas/Salinimonas group</taxon>
        <taxon>Alteromonas</taxon>
    </lineage>
</organism>
<evidence type="ECO:0000259" key="2">
    <source>
        <dbReference type="Pfam" id="PF07589"/>
    </source>
</evidence>
<feature type="signal peptide" evidence="1">
    <location>
        <begin position="1"/>
        <end position="21"/>
    </location>
</feature>
<gene>
    <name evidence="3" type="ORF">GCM10007391_26140</name>
</gene>
<sequence length="288" mass="30300">MKNVLTSAVAALSLVSGVVQAAPIESGSGWISSDRFGYEGTITVYSDAGLANQVDLINVSERDLSLYSIFGNPGVGADAAIAMGSWWYSTAVDGTGAPRGNGWGNTHGNTGAGFMQYYNAASYSDPAALQDVSFGFDNFNGTHWTDFLFSMSVRNGDSASRLSAPSNVADAGTFLELDIDLHATGLEGLQIGNMIEANGDPLGVTGSMSGLFLGSETQNGQTNDGLYYVFDFDLNMDNWAYANRDDLVGIEYASSTFAVNVSQVPEPGVLGLFGLSLIGLAIRRRKSA</sequence>
<evidence type="ECO:0000313" key="3">
    <source>
        <dbReference type="EMBL" id="GGW90661.1"/>
    </source>
</evidence>
<dbReference type="NCBIfam" id="TIGR02595">
    <property type="entry name" value="PEP_CTERM"/>
    <property type="match status" value="1"/>
</dbReference>
<dbReference type="AlphaFoldDB" id="A0A918JMR3"/>
<proteinExistence type="predicted"/>
<comment type="caution">
    <text evidence="3">The sequence shown here is derived from an EMBL/GenBank/DDBJ whole genome shotgun (WGS) entry which is preliminary data.</text>
</comment>